<dbReference type="STRING" id="316057.RPD_4391"/>
<dbReference type="BioCyc" id="RPAL316057:RPD_RS22085-MONOMER"/>
<organism evidence="2 3">
    <name type="scientific">Rhodopseudomonas palustris (strain BisB5)</name>
    <dbReference type="NCBI Taxonomy" id="316057"/>
    <lineage>
        <taxon>Bacteria</taxon>
        <taxon>Pseudomonadati</taxon>
        <taxon>Pseudomonadota</taxon>
        <taxon>Alphaproteobacteria</taxon>
        <taxon>Hyphomicrobiales</taxon>
        <taxon>Nitrobacteraceae</taxon>
        <taxon>Rhodopseudomonas</taxon>
    </lineage>
</organism>
<evidence type="ECO:0000313" key="2">
    <source>
        <dbReference type="EMBL" id="ABE41607.1"/>
    </source>
</evidence>
<accession>Q12ZY2</accession>
<feature type="region of interest" description="Disordered" evidence="1">
    <location>
        <begin position="1"/>
        <end position="49"/>
    </location>
</feature>
<dbReference type="EMBL" id="CP000283">
    <property type="protein sequence ID" value="ABE41607.1"/>
    <property type="molecule type" value="Genomic_DNA"/>
</dbReference>
<feature type="compositionally biased region" description="Basic and acidic residues" evidence="1">
    <location>
        <begin position="39"/>
        <end position="48"/>
    </location>
</feature>
<gene>
    <name evidence="2" type="ordered locus">RPD_4391</name>
</gene>
<reference evidence="2 3" key="1">
    <citation type="submission" date="2006-03" db="EMBL/GenBank/DDBJ databases">
        <title>Complete sequence of Rhodopseudomonas palustris BisB5.</title>
        <authorList>
            <consortium name="US DOE Joint Genome Institute"/>
            <person name="Copeland A."/>
            <person name="Lucas S."/>
            <person name="Lapidus A."/>
            <person name="Barry K."/>
            <person name="Detter J.C."/>
            <person name="Glavina del Rio T."/>
            <person name="Hammon N."/>
            <person name="Israni S."/>
            <person name="Dalin E."/>
            <person name="Tice H."/>
            <person name="Pitluck S."/>
            <person name="Chain P."/>
            <person name="Malfatti S."/>
            <person name="Shin M."/>
            <person name="Vergez L."/>
            <person name="Schmutz J."/>
            <person name="Larimer F."/>
            <person name="Land M."/>
            <person name="Hauser L."/>
            <person name="Pelletier D.A."/>
            <person name="Kyrpides N."/>
            <person name="Lykidis A."/>
            <person name="Oda Y."/>
            <person name="Harwood C.S."/>
            <person name="Richardson P."/>
        </authorList>
    </citation>
    <scope>NUCLEOTIDE SEQUENCE [LARGE SCALE GENOMIC DNA]</scope>
    <source>
        <strain evidence="2 3">BisB5</strain>
    </source>
</reference>
<dbReference type="Proteomes" id="UP000001818">
    <property type="component" value="Chromosome"/>
</dbReference>
<evidence type="ECO:0000256" key="1">
    <source>
        <dbReference type="SAM" id="MobiDB-lite"/>
    </source>
</evidence>
<dbReference type="KEGG" id="rpd:RPD_4391"/>
<name>Q12ZY2_RHOPS</name>
<dbReference type="AlphaFoldDB" id="Q12ZY2"/>
<evidence type="ECO:0000313" key="3">
    <source>
        <dbReference type="Proteomes" id="UP000001818"/>
    </source>
</evidence>
<dbReference type="eggNOG" id="ENOG50318D3">
    <property type="taxonomic scope" value="Bacteria"/>
</dbReference>
<protein>
    <submittedName>
        <fullName evidence="2">Uncharacterized protein</fullName>
    </submittedName>
</protein>
<sequence length="116" mass="12672">MLHPAPPHRTQSTTGIMKNDDHHRTAAHTGNAAGAQETDSVRAEREAASKAALDNMARLRAMRLAREAAEPQRATPTRAKRAKTAGGKTTTTRKVDDKPRPLSEWLAEQQNGGRRT</sequence>
<dbReference type="HOGENOM" id="CLU_2370933_0_0_5"/>
<feature type="region of interest" description="Disordered" evidence="1">
    <location>
        <begin position="63"/>
        <end position="116"/>
    </location>
</feature>
<proteinExistence type="predicted"/>